<reference evidence="1" key="2">
    <citation type="submission" date="2020-09" db="EMBL/GenBank/DDBJ databases">
        <authorList>
            <person name="Sun Q."/>
            <person name="Zhou Y."/>
        </authorList>
    </citation>
    <scope>NUCLEOTIDE SEQUENCE</scope>
    <source>
        <strain evidence="1">CGMCC 4.3508</strain>
    </source>
</reference>
<protein>
    <submittedName>
        <fullName evidence="1">Uncharacterized protein</fullName>
    </submittedName>
</protein>
<sequence>MDVLEYSPAPEGDSVVDALAITPANAQLHIARTLLGAVTAVRAVLPGMLERDSGALLFTVGASATVPLPAHASVGLGMSALRNYAAVLHTALQGTGVYAGALMVATRIQKNTSGDPDLIADEYWTMYHERSRSETVVGDLQLLASPPHGGPDRH</sequence>
<dbReference type="Proteomes" id="UP000638263">
    <property type="component" value="Unassembled WGS sequence"/>
</dbReference>
<dbReference type="EMBL" id="BMMH01000006">
    <property type="protein sequence ID" value="GGL15148.1"/>
    <property type="molecule type" value="Genomic_DNA"/>
</dbReference>
<comment type="caution">
    <text evidence="1">The sequence shown here is derived from an EMBL/GenBank/DDBJ whole genome shotgun (WGS) entry which is preliminary data.</text>
</comment>
<gene>
    <name evidence="1" type="ORF">GCM10011588_32120</name>
</gene>
<dbReference type="SUPFAM" id="SSF51735">
    <property type="entry name" value="NAD(P)-binding Rossmann-fold domains"/>
    <property type="match status" value="1"/>
</dbReference>
<name>A0A917VUE8_9NOCA</name>
<dbReference type="PANTHER" id="PTHR43431:SF7">
    <property type="entry name" value="OXIDOREDUCTASE, SHORT CHAIN DEHYDROGENASE_REDUCTASE FAMILY (AFU_ORTHOLOGUE AFUA_5G14000)"/>
    <property type="match status" value="1"/>
</dbReference>
<organism evidence="1 2">
    <name type="scientific">Nocardia jinanensis</name>
    <dbReference type="NCBI Taxonomy" id="382504"/>
    <lineage>
        <taxon>Bacteria</taxon>
        <taxon>Bacillati</taxon>
        <taxon>Actinomycetota</taxon>
        <taxon>Actinomycetes</taxon>
        <taxon>Mycobacteriales</taxon>
        <taxon>Nocardiaceae</taxon>
        <taxon>Nocardia</taxon>
    </lineage>
</organism>
<dbReference type="PANTHER" id="PTHR43431">
    <property type="entry name" value="OXIDOREDUCTASE, SHORT CHAIN DEHYDROGENASE/REDUCTASE FAMILY (AFU_ORTHOLOGUE AFUA_5G14000)"/>
    <property type="match status" value="1"/>
</dbReference>
<evidence type="ECO:0000313" key="2">
    <source>
        <dbReference type="Proteomes" id="UP000638263"/>
    </source>
</evidence>
<reference evidence="1" key="1">
    <citation type="journal article" date="2014" name="Int. J. Syst. Evol. Microbiol.">
        <title>Complete genome sequence of Corynebacterium casei LMG S-19264T (=DSM 44701T), isolated from a smear-ripened cheese.</title>
        <authorList>
            <consortium name="US DOE Joint Genome Institute (JGI-PGF)"/>
            <person name="Walter F."/>
            <person name="Albersmeier A."/>
            <person name="Kalinowski J."/>
            <person name="Ruckert C."/>
        </authorList>
    </citation>
    <scope>NUCLEOTIDE SEQUENCE</scope>
    <source>
        <strain evidence="1">CGMCC 4.3508</strain>
    </source>
</reference>
<dbReference type="Gene3D" id="3.40.50.720">
    <property type="entry name" value="NAD(P)-binding Rossmann-like Domain"/>
    <property type="match status" value="1"/>
</dbReference>
<proteinExistence type="predicted"/>
<dbReference type="AlphaFoldDB" id="A0A917VUE8"/>
<dbReference type="InterPro" id="IPR036291">
    <property type="entry name" value="NAD(P)-bd_dom_sf"/>
</dbReference>
<keyword evidence="2" id="KW-1185">Reference proteome</keyword>
<accession>A0A917VUE8</accession>
<evidence type="ECO:0000313" key="1">
    <source>
        <dbReference type="EMBL" id="GGL15148.1"/>
    </source>
</evidence>